<evidence type="ECO:0000259" key="28">
    <source>
        <dbReference type="PROSITE" id="PS51332"/>
    </source>
</evidence>
<feature type="binding site" evidence="23">
    <location>
        <position position="696"/>
    </location>
    <ligand>
        <name>methylcob(III)alamin</name>
        <dbReference type="ChEBI" id="CHEBI:28115"/>
    </ligand>
</feature>
<keyword evidence="11 21" id="KW-0808">Transferase</keyword>
<keyword evidence="12 21" id="KW-0949">S-adenosyl-L-methionine</keyword>
<dbReference type="SUPFAM" id="SSF51717">
    <property type="entry name" value="Dihydropteroate synthetase-like"/>
    <property type="match status" value="1"/>
</dbReference>
<dbReference type="FunFam" id="3.20.20.20:FF:000002">
    <property type="entry name" value="Methionine synthase"/>
    <property type="match status" value="1"/>
</dbReference>
<evidence type="ECO:0000256" key="8">
    <source>
        <dbReference type="ARBA" id="ARBA00022603"/>
    </source>
</evidence>
<evidence type="ECO:0000256" key="6">
    <source>
        <dbReference type="ARBA" id="ARBA00012032"/>
    </source>
</evidence>
<dbReference type="PANTHER" id="PTHR45833:SF1">
    <property type="entry name" value="METHIONINE SYNTHASE"/>
    <property type="match status" value="1"/>
</dbReference>
<dbReference type="UniPathway" id="UPA00051">
    <property type="reaction ID" value="UER00081"/>
</dbReference>
<keyword evidence="13 21" id="KW-0479">Metal-binding</keyword>
<dbReference type="PANTHER" id="PTHR45833">
    <property type="entry name" value="METHIONINE SYNTHASE"/>
    <property type="match status" value="1"/>
</dbReference>
<keyword evidence="9 21" id="KW-0028">Amino-acid biosynthesis</keyword>
<dbReference type="InterPro" id="IPR050554">
    <property type="entry name" value="Met_Synthase/Corrinoid"/>
</dbReference>
<evidence type="ECO:0000256" key="24">
    <source>
        <dbReference type="PROSITE-ProRule" id="PRU00333"/>
    </source>
</evidence>
<evidence type="ECO:0000259" key="25">
    <source>
        <dbReference type="PROSITE" id="PS50970"/>
    </source>
</evidence>
<evidence type="ECO:0000256" key="18">
    <source>
        <dbReference type="ARBA" id="ARBA00025552"/>
    </source>
</evidence>
<dbReference type="InterPro" id="IPR003726">
    <property type="entry name" value="HCY_dom"/>
</dbReference>
<dbReference type="GO" id="GO:0050667">
    <property type="term" value="P:homocysteine metabolic process"/>
    <property type="evidence" value="ECO:0007669"/>
    <property type="project" value="TreeGrafter"/>
</dbReference>
<feature type="binding site" evidence="23">
    <location>
        <position position="1143"/>
    </location>
    <ligand>
        <name>S-adenosyl-L-methionine</name>
        <dbReference type="ChEBI" id="CHEBI:59789"/>
    </ligand>
</feature>
<dbReference type="SUPFAM" id="SSF52242">
    <property type="entry name" value="Cobalamin (vitamin B12)-binding domain"/>
    <property type="match status" value="1"/>
</dbReference>
<dbReference type="InterPro" id="IPR011822">
    <property type="entry name" value="MetH"/>
</dbReference>
<feature type="domain" description="B12-binding" evidence="28">
    <location>
        <begin position="748"/>
        <end position="883"/>
    </location>
</feature>
<feature type="binding site" evidence="23">
    <location>
        <begin position="1198"/>
        <end position="1199"/>
    </location>
    <ligand>
        <name>S-adenosyl-L-methionine</name>
        <dbReference type="ChEBI" id="CHEBI:59789"/>
    </ligand>
</feature>
<dbReference type="InterPro" id="IPR033706">
    <property type="entry name" value="Met_synthase_B12-bd"/>
</dbReference>
<dbReference type="Proteomes" id="UP000254704">
    <property type="component" value="Unassembled WGS sequence"/>
</dbReference>
<dbReference type="GO" id="GO:0008705">
    <property type="term" value="F:methionine synthase activity"/>
    <property type="evidence" value="ECO:0007669"/>
    <property type="project" value="UniProtKB-UniRule"/>
</dbReference>
<comment type="function">
    <text evidence="18 21">Catalyzes the transfer of a methyl group from methyl-cobalamin to homocysteine, yielding enzyme-bound cob(I)alamin and methionine. Subsequently, remethylates the cofactor using methyltetrahydrofolate.</text>
</comment>
<evidence type="ECO:0000256" key="21">
    <source>
        <dbReference type="PIRNR" id="PIRNR000381"/>
    </source>
</evidence>
<evidence type="ECO:0000256" key="13">
    <source>
        <dbReference type="ARBA" id="ARBA00022723"/>
    </source>
</evidence>
<dbReference type="FunFam" id="3.40.50.280:FF:000006">
    <property type="entry name" value="Methionine synthase (B12-dependent)"/>
    <property type="match status" value="1"/>
</dbReference>
<dbReference type="CDD" id="cd00740">
    <property type="entry name" value="MeTr"/>
    <property type="match status" value="1"/>
</dbReference>
<dbReference type="SMART" id="SM01018">
    <property type="entry name" value="B12-binding_2"/>
    <property type="match status" value="1"/>
</dbReference>
<feature type="domain" description="Pterin-binding" evidence="26">
    <location>
        <begin position="359"/>
        <end position="620"/>
    </location>
</feature>
<dbReference type="PIRSF" id="PIRSF000381">
    <property type="entry name" value="MetH"/>
    <property type="match status" value="1"/>
</dbReference>
<evidence type="ECO:0000256" key="9">
    <source>
        <dbReference type="ARBA" id="ARBA00022605"/>
    </source>
</evidence>
<comment type="cofactor">
    <cofactor evidence="3 21 22">
        <name>methylcob(III)alamin</name>
        <dbReference type="ChEBI" id="CHEBI:28115"/>
    </cofactor>
</comment>
<evidence type="ECO:0000256" key="11">
    <source>
        <dbReference type="ARBA" id="ARBA00022679"/>
    </source>
</evidence>
<dbReference type="Gene3D" id="1.10.288.10">
    <property type="entry name" value="Cobalamin-dependent Methionine Synthase, domain 2"/>
    <property type="match status" value="1"/>
</dbReference>
<evidence type="ECO:0000256" key="17">
    <source>
        <dbReference type="ARBA" id="ARBA00023285"/>
    </source>
</evidence>
<feature type="domain" description="Hcy-binding" evidence="25">
    <location>
        <begin position="10"/>
        <end position="328"/>
    </location>
</feature>
<protein>
    <recommendedName>
        <fullName evidence="7 20">Methionine synthase</fullName>
        <ecNumber evidence="6 20">2.1.1.13</ecNumber>
    </recommendedName>
    <alternativeName>
        <fullName evidence="19 21">5-methyltetrahydrofolate--homocysteine methyltransferase</fullName>
    </alternativeName>
</protein>
<evidence type="ECO:0000256" key="2">
    <source>
        <dbReference type="ARBA" id="ARBA00001947"/>
    </source>
</evidence>
<dbReference type="Pfam" id="PF00809">
    <property type="entry name" value="Pterin_bind"/>
    <property type="match status" value="1"/>
</dbReference>
<name>A0A379EVD6_9PAST</name>
<evidence type="ECO:0000256" key="15">
    <source>
        <dbReference type="ARBA" id="ARBA00022833"/>
    </source>
</evidence>
<dbReference type="GO" id="GO:0032259">
    <property type="term" value="P:methylation"/>
    <property type="evidence" value="ECO:0007669"/>
    <property type="project" value="UniProtKB-KW"/>
</dbReference>
<dbReference type="InterPro" id="IPR011005">
    <property type="entry name" value="Dihydropteroate_synth-like_sf"/>
</dbReference>
<feature type="binding site" evidence="23">
    <location>
        <position position="806"/>
    </location>
    <ligand>
        <name>methylcob(III)alamin</name>
        <dbReference type="ChEBI" id="CHEBI:28115"/>
    </ligand>
</feature>
<dbReference type="InterPro" id="IPR036594">
    <property type="entry name" value="Meth_synthase_dom"/>
</dbReference>
<feature type="binding site" evidence="22 24">
    <location>
        <position position="250"/>
    </location>
    <ligand>
        <name>Zn(2+)</name>
        <dbReference type="ChEBI" id="CHEBI:29105"/>
    </ligand>
</feature>
<dbReference type="NCBIfam" id="TIGR02082">
    <property type="entry name" value="metH"/>
    <property type="match status" value="1"/>
</dbReference>
<gene>
    <name evidence="30" type="primary">metH</name>
    <name evidence="30" type="ORF">NCTC11621_01321</name>
</gene>
<evidence type="ECO:0000256" key="4">
    <source>
        <dbReference type="ARBA" id="ARBA00005178"/>
    </source>
</evidence>
<dbReference type="SUPFAM" id="SSF47644">
    <property type="entry name" value="Methionine synthase domain"/>
    <property type="match status" value="1"/>
</dbReference>
<dbReference type="NCBIfam" id="NF007024">
    <property type="entry name" value="PRK09490.1"/>
    <property type="match status" value="1"/>
</dbReference>
<dbReference type="InterPro" id="IPR003759">
    <property type="entry name" value="Cbl-bd_cap"/>
</dbReference>
<dbReference type="PROSITE" id="PS50974">
    <property type="entry name" value="ADOMET_ACTIVATION"/>
    <property type="match status" value="1"/>
</dbReference>
<comment type="pathway">
    <text evidence="4 21">Amino-acid biosynthesis; L-methionine biosynthesis via de novo pathway; L-methionine from L-homocysteine (MetH route): step 1/1.</text>
</comment>
<dbReference type="CDD" id="cd02069">
    <property type="entry name" value="methionine_synthase_B12_BD"/>
    <property type="match status" value="1"/>
</dbReference>
<comment type="domain">
    <text evidence="21">Modular enzyme with four functionally distinct domains. The isolated Hcy-binding domain catalyzes methyl transfer from free methylcobalamin to homocysteine. The Hcy-binding domain in association with the pterin-binding domain catalyzes the methylation of cob(I)alamin by methyltetrahydrofolate and the methylation of homocysteine. The B12-binding domain binds the cofactor. The AdoMet activation domain binds S-adenosyl-L-methionine. Under aerobic conditions cob(I)alamin can be converted to inactive cob(II)alamin. Reductive methylation by S-adenosyl-L-methionine and flavodoxin regenerates methylcobalamin.</text>
</comment>
<dbReference type="FunFam" id="3.20.20.330:FF:000001">
    <property type="entry name" value="Methionine synthase"/>
    <property type="match status" value="1"/>
</dbReference>
<feature type="binding site" evidence="23">
    <location>
        <position position="862"/>
    </location>
    <ligand>
        <name>methylcob(III)alamin</name>
        <dbReference type="ChEBI" id="CHEBI:28115"/>
    </ligand>
</feature>
<dbReference type="Gene3D" id="3.20.20.330">
    <property type="entry name" value="Homocysteine-binding-like domain"/>
    <property type="match status" value="1"/>
</dbReference>
<evidence type="ECO:0000256" key="14">
    <source>
        <dbReference type="ARBA" id="ARBA00022737"/>
    </source>
</evidence>
<feature type="binding site" description="axial binding residue" evidence="22">
    <location>
        <position position="761"/>
    </location>
    <ligand>
        <name>methylcob(III)alamin</name>
        <dbReference type="ChEBI" id="CHEBI:28115"/>
    </ligand>
    <ligandPart>
        <name>Co</name>
        <dbReference type="ChEBI" id="CHEBI:27638"/>
    </ligandPart>
</feature>
<feature type="domain" description="B12-binding N-terminal" evidence="29">
    <location>
        <begin position="652"/>
        <end position="746"/>
    </location>
</feature>
<feature type="binding site" evidence="22 24">
    <location>
        <position position="313"/>
    </location>
    <ligand>
        <name>Zn(2+)</name>
        <dbReference type="ChEBI" id="CHEBI:29105"/>
    </ligand>
</feature>
<comment type="similarity">
    <text evidence="5">Belongs to the vitamin-B12 dependent methionine synthase family.</text>
</comment>
<keyword evidence="10 21" id="KW-0846">Cobalamin</keyword>
<evidence type="ECO:0000256" key="16">
    <source>
        <dbReference type="ARBA" id="ARBA00023167"/>
    </source>
</evidence>
<dbReference type="PROSITE" id="PS51332">
    <property type="entry name" value="B12_BINDING"/>
    <property type="match status" value="1"/>
</dbReference>
<evidence type="ECO:0000259" key="29">
    <source>
        <dbReference type="PROSITE" id="PS51337"/>
    </source>
</evidence>
<dbReference type="InterPro" id="IPR037010">
    <property type="entry name" value="VitB12-dep_Met_synth_activ_sf"/>
</dbReference>
<dbReference type="Gene3D" id="3.20.20.20">
    <property type="entry name" value="Dihydropteroate synthase-like"/>
    <property type="match status" value="1"/>
</dbReference>
<keyword evidence="15 21" id="KW-0862">Zinc</keyword>
<dbReference type="GO" id="GO:0008270">
    <property type="term" value="F:zinc ion binding"/>
    <property type="evidence" value="ECO:0007669"/>
    <property type="project" value="UniProtKB-UniRule"/>
</dbReference>
<comment type="cofactor">
    <cofactor evidence="2 21 24">
        <name>Zn(2+)</name>
        <dbReference type="ChEBI" id="CHEBI:29105"/>
    </cofactor>
</comment>
<dbReference type="Pfam" id="PF02310">
    <property type="entry name" value="B12-binding"/>
    <property type="match status" value="1"/>
</dbReference>
<evidence type="ECO:0000313" key="31">
    <source>
        <dbReference type="Proteomes" id="UP000254704"/>
    </source>
</evidence>
<evidence type="ECO:0000259" key="26">
    <source>
        <dbReference type="PROSITE" id="PS50972"/>
    </source>
</evidence>
<evidence type="ECO:0000256" key="7">
    <source>
        <dbReference type="ARBA" id="ARBA00013998"/>
    </source>
</evidence>
<keyword evidence="17 21" id="KW-0170">Cobalt</keyword>
<feature type="binding site" evidence="23">
    <location>
        <begin position="758"/>
        <end position="762"/>
    </location>
    <ligand>
        <name>methylcob(III)alamin</name>
        <dbReference type="ChEBI" id="CHEBI:28115"/>
    </ligand>
</feature>
<dbReference type="Pfam" id="PF02607">
    <property type="entry name" value="B12-binding_2"/>
    <property type="match status" value="1"/>
</dbReference>
<dbReference type="AlphaFoldDB" id="A0A379EVD6"/>
<organism evidence="30 31">
    <name type="scientific">Pasteurella canis</name>
    <dbReference type="NCBI Taxonomy" id="753"/>
    <lineage>
        <taxon>Bacteria</taxon>
        <taxon>Pseudomonadati</taxon>
        <taxon>Pseudomonadota</taxon>
        <taxon>Gammaproteobacteria</taxon>
        <taxon>Pasteurellales</taxon>
        <taxon>Pasteurellaceae</taxon>
        <taxon>Pasteurella</taxon>
    </lineage>
</organism>
<evidence type="ECO:0000259" key="27">
    <source>
        <dbReference type="PROSITE" id="PS50974"/>
    </source>
</evidence>
<dbReference type="GO" id="GO:0046653">
    <property type="term" value="P:tetrahydrofolate metabolic process"/>
    <property type="evidence" value="ECO:0007669"/>
    <property type="project" value="TreeGrafter"/>
</dbReference>
<feature type="binding site" evidence="23">
    <location>
        <position position="810"/>
    </location>
    <ligand>
        <name>methylcob(III)alamin</name>
        <dbReference type="ChEBI" id="CHEBI:28115"/>
    </ligand>
</feature>
<dbReference type="Pfam" id="PF02574">
    <property type="entry name" value="S-methyl_trans"/>
    <property type="match status" value="1"/>
</dbReference>
<feature type="domain" description="AdoMet activation" evidence="27">
    <location>
        <begin position="899"/>
        <end position="1232"/>
    </location>
</feature>
<evidence type="ECO:0000256" key="12">
    <source>
        <dbReference type="ARBA" id="ARBA00022691"/>
    </source>
</evidence>
<dbReference type="GO" id="GO:0031419">
    <property type="term" value="F:cobalamin binding"/>
    <property type="evidence" value="ECO:0007669"/>
    <property type="project" value="UniProtKB-UniRule"/>
</dbReference>
<dbReference type="PROSITE" id="PS50970">
    <property type="entry name" value="HCY"/>
    <property type="match status" value="1"/>
</dbReference>
<dbReference type="Gene3D" id="3.10.196.10">
    <property type="entry name" value="Vitamin B12-dependent methionine synthase, activation domain"/>
    <property type="match status" value="1"/>
</dbReference>
<feature type="binding site" evidence="23">
    <location>
        <position position="952"/>
    </location>
    <ligand>
        <name>S-adenosyl-L-methionine</name>
        <dbReference type="ChEBI" id="CHEBI:59789"/>
    </ligand>
</feature>
<dbReference type="InterPro" id="IPR000489">
    <property type="entry name" value="Pterin-binding_dom"/>
</dbReference>
<evidence type="ECO:0000256" key="1">
    <source>
        <dbReference type="ARBA" id="ARBA00001700"/>
    </source>
</evidence>
<dbReference type="InterPro" id="IPR004223">
    <property type="entry name" value="VitB12-dep_Met_synth_activ_dom"/>
</dbReference>
<keyword evidence="14" id="KW-0677">Repeat</keyword>
<keyword evidence="8 21" id="KW-0489">Methyltransferase</keyword>
<dbReference type="InterPro" id="IPR036589">
    <property type="entry name" value="HCY_dom_sf"/>
</dbReference>
<dbReference type="FunFam" id="1.10.1240.10:FF:000001">
    <property type="entry name" value="Methionine synthase"/>
    <property type="match status" value="1"/>
</dbReference>
<dbReference type="SUPFAM" id="SSF82282">
    <property type="entry name" value="Homocysteine S-methyltransferase"/>
    <property type="match status" value="1"/>
</dbReference>
<evidence type="ECO:0000256" key="3">
    <source>
        <dbReference type="ARBA" id="ARBA00001956"/>
    </source>
</evidence>
<dbReference type="Pfam" id="PF02965">
    <property type="entry name" value="Met_synt_B12"/>
    <property type="match status" value="1"/>
</dbReference>
<comment type="catalytic activity">
    <reaction evidence="1 21">
        <text>(6S)-5-methyl-5,6,7,8-tetrahydrofolate + L-homocysteine = (6S)-5,6,7,8-tetrahydrofolate + L-methionine</text>
        <dbReference type="Rhea" id="RHEA:11172"/>
        <dbReference type="ChEBI" id="CHEBI:18608"/>
        <dbReference type="ChEBI" id="CHEBI:57453"/>
        <dbReference type="ChEBI" id="CHEBI:57844"/>
        <dbReference type="ChEBI" id="CHEBI:58199"/>
        <dbReference type="EC" id="2.1.1.13"/>
    </reaction>
</comment>
<evidence type="ECO:0000256" key="20">
    <source>
        <dbReference type="NCBIfam" id="TIGR02082"/>
    </source>
</evidence>
<dbReference type="InterPro" id="IPR006158">
    <property type="entry name" value="Cobalamin-bd"/>
</dbReference>
<dbReference type="EC" id="2.1.1.13" evidence="6 20"/>
<evidence type="ECO:0000256" key="19">
    <source>
        <dbReference type="ARBA" id="ARBA00031040"/>
    </source>
</evidence>
<dbReference type="PROSITE" id="PS50972">
    <property type="entry name" value="PTERIN_BINDING"/>
    <property type="match status" value="1"/>
</dbReference>
<dbReference type="Gene3D" id="3.40.50.280">
    <property type="entry name" value="Cobalamin-binding domain"/>
    <property type="match status" value="1"/>
</dbReference>
<dbReference type="SUPFAM" id="SSF56507">
    <property type="entry name" value="Methionine synthase activation domain-like"/>
    <property type="match status" value="1"/>
</dbReference>
<sequence>MDTILLKNQTQQLKDLLAQRILILDGAMGTMIQKYKLTEADFRGERFKNSLIDLRGNNDLLTLTQPLLIKAIHEKYLAAGADIIETNTFSSTTIAQADYELQSIAYELNFAGAKLARLAADKYSTPEKPRFVAGILGPTNRTASISPNVNDPGFRNVTFMELVDAYAEATRGLIEGGSDLIMIETIFDTLNAKAAAFAIDQVFEELGVILPIMISGTITDASGRTLSGQTTEAFYNSLRHVKPLTFGLNCALGPKELRQYVEAMSKISETYVSVHPNAGLPNAFGGYDLGAEEMATHLKEWAEQGFVNIVGGCCGTTPEHIKAFSEAMEGIKPRQLPEIKTAMRLSGLEPLTVDEDSLFVNVGERNNVTGSAKFKKLIKEEKFAEAIEIAIQQVENGAQVIDVNMDEALLDSEKCMVRFLNIMATEPDAAKVPVMIDSSKWEVIEAGLQVVQGKAIVNSISLKEGEEKFIQQAKLVRRYGAAVVVMAFDEVGQADTEDRKVEICTRAYRILVDEVGFPPEDIIFDPNIFAIGTGIEEHNNYGVDFINAVGRIKQSLPHAKISGGVSNVSFSFRGNNVMREAIHAVFLYHAIKQGMDMGIVNAGQLAIYDDLDPEMRNIIEDAVLNRHPDATEQLIELAEKYRNSTARQEDNSVAEWRTWNVEERLKHALVKGITNHIIEDTEEARLKFSSPLEVIEGPLMDGMDVVGELFGDGKMFLPQVVKSARVMKQSVAYLEPFINATKQKGSSAGKVVIATVKGDVHDIGKNIVSVVMQCNNFEVIDLGVMVPADKIIDTAIREKADVIALSGLITPSLDEMEYFLGEMTRLGLNLPVMIGGATTSKEHTAIKLYPKYKHEVVYTTNASRAVTVCAALMNPDTKAELWERMKKEYEQIQHAFANKKAPRKQLPIEEARANRFDAFAGEWANYKVPQPKQTGIIEYKNVPIATLRKFIDWSPFFMLWGLMGGYPDAFDYPEGGEEARRVWNDAQKVLDELEQNGKLNPSGVMGIFPACRAGDDIEIFANSDRTSPVGKVYNLRQQTERGKNSKSPYNLCLSDFIADKESGQQDWFGMFAVCAGIEEHNLVEGYKAAGDDYNAILLQAVGDRLAEAMAEYLHFELRTKVWGYSNETMDNERLIREEYIGIRPAPGYPSCPEHTEKQIIWDLLEVEQRIGMKLTESYAMWPAASVCGWYFSHPASNYFTLGRIDEDQAVDYAKRKGWDEKTMLKWLSVAMK</sequence>
<dbReference type="EMBL" id="UGTV01000015">
    <property type="protein sequence ID" value="SUC10272.1"/>
    <property type="molecule type" value="Genomic_DNA"/>
</dbReference>
<dbReference type="Gene3D" id="1.10.1240.10">
    <property type="entry name" value="Methionine synthase domain"/>
    <property type="match status" value="1"/>
</dbReference>
<reference evidence="30 31" key="1">
    <citation type="submission" date="2018-06" db="EMBL/GenBank/DDBJ databases">
        <authorList>
            <consortium name="Pathogen Informatics"/>
            <person name="Doyle S."/>
        </authorList>
    </citation>
    <scope>NUCLEOTIDE SEQUENCE [LARGE SCALE GENOMIC DNA]</scope>
    <source>
        <strain evidence="30 31">NCTC11621</strain>
    </source>
</reference>
<dbReference type="InterPro" id="IPR036724">
    <property type="entry name" value="Cobalamin-bd_sf"/>
</dbReference>
<dbReference type="PROSITE" id="PS51337">
    <property type="entry name" value="B12_BINDING_NTER"/>
    <property type="match status" value="1"/>
</dbReference>
<dbReference type="GO" id="GO:0005829">
    <property type="term" value="C:cytosol"/>
    <property type="evidence" value="ECO:0007669"/>
    <property type="project" value="TreeGrafter"/>
</dbReference>
<accession>A0A379EVD6</accession>
<evidence type="ECO:0000256" key="10">
    <source>
        <dbReference type="ARBA" id="ARBA00022628"/>
    </source>
</evidence>
<evidence type="ECO:0000313" key="30">
    <source>
        <dbReference type="EMBL" id="SUC10272.1"/>
    </source>
</evidence>
<evidence type="ECO:0000256" key="23">
    <source>
        <dbReference type="PIRSR" id="PIRSR000381-2"/>
    </source>
</evidence>
<dbReference type="RefSeq" id="WP_115323008.1">
    <property type="nucleotide sequence ID" value="NZ_UGTV01000015.1"/>
</dbReference>
<proteinExistence type="inferred from homology"/>
<keyword evidence="16 21" id="KW-0486">Methionine biosynthesis</keyword>
<feature type="binding site" evidence="22 24">
    <location>
        <position position="314"/>
    </location>
    <ligand>
        <name>Zn(2+)</name>
        <dbReference type="ChEBI" id="CHEBI:29105"/>
    </ligand>
</feature>
<evidence type="ECO:0000256" key="5">
    <source>
        <dbReference type="ARBA" id="ARBA00010398"/>
    </source>
</evidence>
<evidence type="ECO:0000256" key="22">
    <source>
        <dbReference type="PIRSR" id="PIRSR000381-1"/>
    </source>
</evidence>